<evidence type="ECO:0000256" key="2">
    <source>
        <dbReference type="ARBA" id="ARBA00022679"/>
    </source>
</evidence>
<dbReference type="GO" id="GO:0016779">
    <property type="term" value="F:nucleotidyltransferase activity"/>
    <property type="evidence" value="ECO:0007669"/>
    <property type="project" value="UniProtKB-KW"/>
</dbReference>
<dbReference type="Proteomes" id="UP000176420">
    <property type="component" value="Unassembled WGS sequence"/>
</dbReference>
<evidence type="ECO:0000313" key="12">
    <source>
        <dbReference type="EMBL" id="OGY86931.1"/>
    </source>
</evidence>
<evidence type="ECO:0000259" key="9">
    <source>
        <dbReference type="Pfam" id="PF01743"/>
    </source>
</evidence>
<dbReference type="NCBIfam" id="TIGR00277">
    <property type="entry name" value="HDIG"/>
    <property type="match status" value="1"/>
</dbReference>
<dbReference type="InterPro" id="IPR006675">
    <property type="entry name" value="HDIG_dom"/>
</dbReference>
<keyword evidence="6" id="KW-0547">Nucleotide-binding</keyword>
<dbReference type="Gene3D" id="1.10.3090.10">
    <property type="entry name" value="cca-adding enzyme, domain 2"/>
    <property type="match status" value="1"/>
</dbReference>
<comment type="cofactor">
    <cofactor evidence="1">
        <name>Mg(2+)</name>
        <dbReference type="ChEBI" id="CHEBI:18420"/>
    </cofactor>
</comment>
<feature type="domain" description="tRNA nucleotidyltransferase/poly(A) polymerase RNA and SrmB- binding" evidence="11">
    <location>
        <begin position="173"/>
        <end position="233"/>
    </location>
</feature>
<dbReference type="SUPFAM" id="SSF81301">
    <property type="entry name" value="Nucleotidyltransferase"/>
    <property type="match status" value="1"/>
</dbReference>
<evidence type="ECO:0008006" key="14">
    <source>
        <dbReference type="Google" id="ProtNLM"/>
    </source>
</evidence>
<keyword evidence="5" id="KW-0479">Metal-binding</keyword>
<dbReference type="GO" id="GO:0008033">
    <property type="term" value="P:tRNA processing"/>
    <property type="evidence" value="ECO:0007669"/>
    <property type="project" value="UniProtKB-KW"/>
</dbReference>
<evidence type="ECO:0000259" key="11">
    <source>
        <dbReference type="Pfam" id="PF12627"/>
    </source>
</evidence>
<reference evidence="12 13" key="1">
    <citation type="journal article" date="2016" name="Nat. Commun.">
        <title>Thousands of microbial genomes shed light on interconnected biogeochemical processes in an aquifer system.</title>
        <authorList>
            <person name="Anantharaman K."/>
            <person name="Brown C.T."/>
            <person name="Hug L.A."/>
            <person name="Sharon I."/>
            <person name="Castelle C.J."/>
            <person name="Probst A.J."/>
            <person name="Thomas B.C."/>
            <person name="Singh A."/>
            <person name="Wilkins M.J."/>
            <person name="Karaoz U."/>
            <person name="Brodie E.L."/>
            <person name="Williams K.H."/>
            <person name="Hubbard S.S."/>
            <person name="Banfield J.F."/>
        </authorList>
    </citation>
    <scope>NUCLEOTIDE SEQUENCE [LARGE SCALE GENOMIC DNA]</scope>
</reference>
<dbReference type="InterPro" id="IPR032828">
    <property type="entry name" value="PolyA_RNA-bd"/>
</dbReference>
<dbReference type="InterPro" id="IPR006674">
    <property type="entry name" value="HD_domain"/>
</dbReference>
<accession>A0A1G2BCR1</accession>
<dbReference type="InterPro" id="IPR043519">
    <property type="entry name" value="NT_sf"/>
</dbReference>
<keyword evidence="7" id="KW-0460">Magnesium</keyword>
<evidence type="ECO:0000259" key="10">
    <source>
        <dbReference type="Pfam" id="PF01966"/>
    </source>
</evidence>
<evidence type="ECO:0000313" key="13">
    <source>
        <dbReference type="Proteomes" id="UP000176420"/>
    </source>
</evidence>
<dbReference type="InterPro" id="IPR002646">
    <property type="entry name" value="PolA_pol_head_dom"/>
</dbReference>
<feature type="domain" description="HD" evidence="10">
    <location>
        <begin position="262"/>
        <end position="332"/>
    </location>
</feature>
<dbReference type="EMBL" id="MHKI01000014">
    <property type="protein sequence ID" value="OGY86931.1"/>
    <property type="molecule type" value="Genomic_DNA"/>
</dbReference>
<feature type="domain" description="Poly A polymerase head" evidence="9">
    <location>
        <begin position="24"/>
        <end position="146"/>
    </location>
</feature>
<dbReference type="AlphaFoldDB" id="A0A1G2BCR1"/>
<dbReference type="Pfam" id="PF12627">
    <property type="entry name" value="PolyA_pol_RNAbd"/>
    <property type="match status" value="1"/>
</dbReference>
<protein>
    <recommendedName>
        <fullName evidence="14">HD domain-containing protein</fullName>
    </recommendedName>
</protein>
<dbReference type="GO" id="GO:0000049">
    <property type="term" value="F:tRNA binding"/>
    <property type="evidence" value="ECO:0007669"/>
    <property type="project" value="TreeGrafter"/>
</dbReference>
<dbReference type="GO" id="GO:0046872">
    <property type="term" value="F:metal ion binding"/>
    <property type="evidence" value="ECO:0007669"/>
    <property type="project" value="UniProtKB-KW"/>
</dbReference>
<dbReference type="CDD" id="cd05398">
    <property type="entry name" value="NT_ClassII-CCAase"/>
    <property type="match status" value="1"/>
</dbReference>
<keyword evidence="4" id="KW-0548">Nucleotidyltransferase</keyword>
<dbReference type="Gene3D" id="1.10.246.80">
    <property type="match status" value="1"/>
</dbReference>
<proteinExistence type="inferred from homology"/>
<evidence type="ECO:0000256" key="4">
    <source>
        <dbReference type="ARBA" id="ARBA00022695"/>
    </source>
</evidence>
<dbReference type="GO" id="GO:0000166">
    <property type="term" value="F:nucleotide binding"/>
    <property type="evidence" value="ECO:0007669"/>
    <property type="project" value="UniProtKB-KW"/>
</dbReference>
<keyword evidence="3" id="KW-0819">tRNA processing</keyword>
<dbReference type="PANTHER" id="PTHR46173:SF1">
    <property type="entry name" value="CCA TRNA NUCLEOTIDYLTRANSFERASE 1, MITOCHONDRIAL"/>
    <property type="match status" value="1"/>
</dbReference>
<name>A0A1G2BCR1_9BACT</name>
<evidence type="ECO:0000256" key="3">
    <source>
        <dbReference type="ARBA" id="ARBA00022694"/>
    </source>
</evidence>
<dbReference type="Pfam" id="PF01966">
    <property type="entry name" value="HD"/>
    <property type="match status" value="1"/>
</dbReference>
<evidence type="ECO:0000256" key="5">
    <source>
        <dbReference type="ARBA" id="ARBA00022723"/>
    </source>
</evidence>
<organism evidence="12 13">
    <name type="scientific">Candidatus Kerfeldbacteria bacterium RIFOXYB2_FULL_38_14</name>
    <dbReference type="NCBI Taxonomy" id="1798547"/>
    <lineage>
        <taxon>Bacteria</taxon>
        <taxon>Candidatus Kerfeldiibacteriota</taxon>
    </lineage>
</organism>
<evidence type="ECO:0000256" key="8">
    <source>
        <dbReference type="RuleBase" id="RU003953"/>
    </source>
</evidence>
<evidence type="ECO:0000256" key="7">
    <source>
        <dbReference type="ARBA" id="ARBA00022842"/>
    </source>
</evidence>
<dbReference type="InterPro" id="IPR050264">
    <property type="entry name" value="Bact_CCA-adding_enz_type3_sf"/>
</dbReference>
<dbReference type="Pfam" id="PF01743">
    <property type="entry name" value="PolyA_pol"/>
    <property type="match status" value="1"/>
</dbReference>
<dbReference type="SUPFAM" id="SSF81891">
    <property type="entry name" value="Poly A polymerase C-terminal region-like"/>
    <property type="match status" value="1"/>
</dbReference>
<comment type="caution">
    <text evidence="12">The sequence shown here is derived from an EMBL/GenBank/DDBJ whole genome shotgun (WGS) entry which is preliminary data.</text>
</comment>
<sequence>MIVKLPKYASDALNTLHKAGFEGFVVGGSVRDILLDRPPKDFDITTNATPEQIQKVFDDTLYNNNFGTVAVRVFDTDDVRHEIEITPYRTETAYSDKRHPDKVEFGQSLTEDLQRRDFTINAMAFDGAKIIDFFSGKKDLEKKLIRTVGNPSERFNEDSLRLLRALRFAAQLDFHLEEKTLAAIIKHAQDIEHISGERIRDEIVKILKSDDPLRGFWLMHKTGLLSYIIPELERGVGVIQNLHHIYTVFFHNLLSLQFCTSDDPLVRFAALLHDVGKPHTKAGDGLNATFYNHEHAGAKMAYEIMRRLKFSRKDCERVSHLVRSHMFYYNRGEISDAGVRRILKRIGRENIDDLMALRIGDRMGSGTQKEKPFKLIELERRMRLLEKDPMDTTMLKIDGNDIMELTGLKPGRVVGQILVALLEDVLEDPSLNNREYLEKRVGELSTKA</sequence>
<comment type="similarity">
    <text evidence="8">Belongs to the tRNA nucleotidyltransferase/poly(A) polymerase family.</text>
</comment>
<dbReference type="PANTHER" id="PTHR46173">
    <property type="entry name" value="CCA TRNA NUCLEOTIDYLTRANSFERASE 1, MITOCHONDRIAL"/>
    <property type="match status" value="1"/>
</dbReference>
<keyword evidence="8" id="KW-0694">RNA-binding</keyword>
<evidence type="ECO:0000256" key="6">
    <source>
        <dbReference type="ARBA" id="ARBA00022741"/>
    </source>
</evidence>
<keyword evidence="2 8" id="KW-0808">Transferase</keyword>
<evidence type="ECO:0000256" key="1">
    <source>
        <dbReference type="ARBA" id="ARBA00001946"/>
    </source>
</evidence>
<dbReference type="Gene3D" id="3.30.460.10">
    <property type="entry name" value="Beta Polymerase, domain 2"/>
    <property type="match status" value="1"/>
</dbReference>
<gene>
    <name evidence="12" type="ORF">A2319_00105</name>
</gene>